<comment type="caution">
    <text evidence="7">The sequence shown here is derived from an EMBL/GenBank/DDBJ whole genome shotgun (WGS) entry which is preliminary data.</text>
</comment>
<proteinExistence type="inferred from homology"/>
<dbReference type="Proteomes" id="UP001295740">
    <property type="component" value="Unassembled WGS sequence"/>
</dbReference>
<dbReference type="PROSITE" id="PS00687">
    <property type="entry name" value="ALDEHYDE_DEHYDR_GLU"/>
    <property type="match status" value="1"/>
</dbReference>
<evidence type="ECO:0000256" key="4">
    <source>
        <dbReference type="PROSITE-ProRule" id="PRU10007"/>
    </source>
</evidence>
<evidence type="ECO:0000313" key="7">
    <source>
        <dbReference type="EMBL" id="CAJ2500585.1"/>
    </source>
</evidence>
<dbReference type="PANTHER" id="PTHR43353:SF6">
    <property type="entry name" value="CYTOPLASMIC ALDEHYDE DEHYDROGENASE (EUROFUNG)"/>
    <property type="match status" value="1"/>
</dbReference>
<evidence type="ECO:0000256" key="3">
    <source>
        <dbReference type="ARBA" id="ARBA00023002"/>
    </source>
</evidence>
<protein>
    <submittedName>
        <fullName evidence="7">Uu.00g034380.m01.CDS01</fullName>
    </submittedName>
</protein>
<dbReference type="FunFam" id="3.40.605.10:FF:000012">
    <property type="entry name" value="NAD-dependent succinate-semialdehyde dehydrogenase"/>
    <property type="match status" value="1"/>
</dbReference>
<dbReference type="AlphaFoldDB" id="A0AAI8V918"/>
<dbReference type="PANTHER" id="PTHR43353">
    <property type="entry name" value="SUCCINATE-SEMIALDEHYDE DEHYDROGENASE, MITOCHONDRIAL"/>
    <property type="match status" value="1"/>
</dbReference>
<dbReference type="InterPro" id="IPR016163">
    <property type="entry name" value="Ald_DH_C"/>
</dbReference>
<dbReference type="SUPFAM" id="SSF53720">
    <property type="entry name" value="ALDH-like"/>
    <property type="match status" value="1"/>
</dbReference>
<dbReference type="InterPro" id="IPR015590">
    <property type="entry name" value="Aldehyde_DH_dom"/>
</dbReference>
<dbReference type="Pfam" id="PF00171">
    <property type="entry name" value="Aldedh"/>
    <property type="match status" value="1"/>
</dbReference>
<dbReference type="InterPro" id="IPR016161">
    <property type="entry name" value="Ald_DH/histidinol_DH"/>
</dbReference>
<name>A0AAI8V918_9PEZI</name>
<dbReference type="InterPro" id="IPR029510">
    <property type="entry name" value="Ald_DH_CS_GLU"/>
</dbReference>
<keyword evidence="2" id="KW-0521">NADP</keyword>
<reference evidence="7" key="1">
    <citation type="submission" date="2023-10" db="EMBL/GenBank/DDBJ databases">
        <authorList>
            <person name="Hackl T."/>
        </authorList>
    </citation>
    <scope>NUCLEOTIDE SEQUENCE</scope>
</reference>
<dbReference type="Gene3D" id="3.40.605.10">
    <property type="entry name" value="Aldehyde Dehydrogenase, Chain A, domain 1"/>
    <property type="match status" value="1"/>
</dbReference>
<organism evidence="7 8">
    <name type="scientific">Anthostomella pinea</name>
    <dbReference type="NCBI Taxonomy" id="933095"/>
    <lineage>
        <taxon>Eukaryota</taxon>
        <taxon>Fungi</taxon>
        <taxon>Dikarya</taxon>
        <taxon>Ascomycota</taxon>
        <taxon>Pezizomycotina</taxon>
        <taxon>Sordariomycetes</taxon>
        <taxon>Xylariomycetidae</taxon>
        <taxon>Xylariales</taxon>
        <taxon>Xylariaceae</taxon>
        <taxon>Anthostomella</taxon>
    </lineage>
</organism>
<keyword evidence="3 5" id="KW-0560">Oxidoreductase</keyword>
<evidence type="ECO:0000259" key="6">
    <source>
        <dbReference type="Pfam" id="PF00171"/>
    </source>
</evidence>
<dbReference type="GO" id="GO:0009450">
    <property type="term" value="P:gamma-aminobutyric acid catabolic process"/>
    <property type="evidence" value="ECO:0007669"/>
    <property type="project" value="TreeGrafter"/>
</dbReference>
<dbReference type="GO" id="GO:0004777">
    <property type="term" value="F:succinate-semialdehyde dehydrogenase (NAD+) activity"/>
    <property type="evidence" value="ECO:0007669"/>
    <property type="project" value="TreeGrafter"/>
</dbReference>
<dbReference type="CDD" id="cd07105">
    <property type="entry name" value="ALDH_SaliADH"/>
    <property type="match status" value="1"/>
</dbReference>
<evidence type="ECO:0000256" key="2">
    <source>
        <dbReference type="ARBA" id="ARBA00022857"/>
    </source>
</evidence>
<accession>A0AAI8V918</accession>
<comment type="similarity">
    <text evidence="1 5">Belongs to the aldehyde dehydrogenase family.</text>
</comment>
<dbReference type="EMBL" id="CAUWAG010000003">
    <property type="protein sequence ID" value="CAJ2500585.1"/>
    <property type="molecule type" value="Genomic_DNA"/>
</dbReference>
<feature type="domain" description="Aldehyde dehydrogenase" evidence="6">
    <location>
        <begin position="18"/>
        <end position="471"/>
    </location>
</feature>
<keyword evidence="8" id="KW-1185">Reference proteome</keyword>
<dbReference type="Gene3D" id="3.40.309.10">
    <property type="entry name" value="Aldehyde Dehydrogenase, Chain A, domain 2"/>
    <property type="match status" value="1"/>
</dbReference>
<sequence>MSSYTVPFVINGEERIAEKTFDVISPDTCKAVHQCGVATEKDALEAVDAAVAAGREWRNTPPAARRDILFKAAEIMTRRREELGQYMMDETGGARGWADFNLDVTIDMLKETAGRVSSLTGSVPTLQDPNQSAMVVREPFGVVLAMAPWNAPYILGTRSILFPIAAGCTAVFKGSESAPRTMHGIVSVLQEAGLPKGVLNYITTDPKNAPSVVESLIANPNVKKINFTGSTAIGRIINKLAGQHLKPTVMELGGKAPAIVWEDANVETAATQCTLGAFLFGGQVCMSTEKIIVHKKIGEQFQKKLVETIEAIFPSKGDAPVLINGQSVEKNKNLLKDAVSKGASLLNGDLDAEESTKTRMRPIVVGKVTPDMDIYQNESFGPTVSLIEVETEEEALRIANDTEYGLTSAVFTEDLRTGFRLAKGIEAGAVHINSMSIHDEMALPHGGAKASGFGRFNNSFGLDEYVRTKSITWMN</sequence>
<dbReference type="InterPro" id="IPR050740">
    <property type="entry name" value="Aldehyde_DH_Superfamily"/>
</dbReference>
<feature type="active site" evidence="4">
    <location>
        <position position="251"/>
    </location>
</feature>
<dbReference type="InterPro" id="IPR016162">
    <property type="entry name" value="Ald_DH_N"/>
</dbReference>
<gene>
    <name evidence="7" type="ORF">KHLLAP_LOCUS1053</name>
</gene>
<evidence type="ECO:0000256" key="1">
    <source>
        <dbReference type="ARBA" id="ARBA00009986"/>
    </source>
</evidence>
<evidence type="ECO:0000256" key="5">
    <source>
        <dbReference type="RuleBase" id="RU003345"/>
    </source>
</evidence>
<evidence type="ECO:0000313" key="8">
    <source>
        <dbReference type="Proteomes" id="UP001295740"/>
    </source>
</evidence>